<dbReference type="GO" id="GO:0016491">
    <property type="term" value="F:oxidoreductase activity"/>
    <property type="evidence" value="ECO:0007669"/>
    <property type="project" value="UniProtKB-KW"/>
</dbReference>
<keyword evidence="1" id="KW-0560">Oxidoreductase</keyword>
<reference evidence="4" key="1">
    <citation type="journal article" date="2019" name="J. Bacteriol.">
        <title>A Mutagenic Screen Identifies a TonB-Dependent Receptor Required for the Lanthanide Metal Switch in the Type I Methanotroph 'Methylotuvimicrobium buryatense' 5GB1C.</title>
        <authorList>
            <person name="Groom J.D."/>
            <person name="Ford S.M."/>
            <person name="Pesesky M.W."/>
            <person name="Lidstrom M.E."/>
        </authorList>
    </citation>
    <scope>NUCLEOTIDE SEQUENCE [LARGE SCALE GENOMIC DNA]</scope>
    <source>
        <strain evidence="4">5GB1C</strain>
    </source>
</reference>
<dbReference type="SUPFAM" id="SSF54373">
    <property type="entry name" value="FAD-linked reductases, C-terminal domain"/>
    <property type="match status" value="1"/>
</dbReference>
<dbReference type="RefSeq" id="WP_017839608.1">
    <property type="nucleotide sequence ID" value="NZ_CP035467.1"/>
</dbReference>
<name>A0A4P9UMY7_METBY</name>
<evidence type="ECO:0000313" key="4">
    <source>
        <dbReference type="Proteomes" id="UP000305881"/>
    </source>
</evidence>
<dbReference type="InterPro" id="IPR006076">
    <property type="entry name" value="FAD-dep_OxRdtase"/>
</dbReference>
<dbReference type="GO" id="GO:0005737">
    <property type="term" value="C:cytoplasm"/>
    <property type="evidence" value="ECO:0007669"/>
    <property type="project" value="TreeGrafter"/>
</dbReference>
<dbReference type="EMBL" id="CP035467">
    <property type="protein sequence ID" value="QCW82557.1"/>
    <property type="molecule type" value="Genomic_DNA"/>
</dbReference>
<dbReference type="AlphaFoldDB" id="A0A4P9UMY7"/>
<gene>
    <name evidence="3" type="ORF">EQU24_10170</name>
</gene>
<evidence type="ECO:0000259" key="2">
    <source>
        <dbReference type="Pfam" id="PF01266"/>
    </source>
</evidence>
<dbReference type="InterPro" id="IPR036188">
    <property type="entry name" value="FAD/NAD-bd_sf"/>
</dbReference>
<dbReference type="Gene3D" id="3.30.9.10">
    <property type="entry name" value="D-Amino Acid Oxidase, subunit A, domain 2"/>
    <property type="match status" value="1"/>
</dbReference>
<proteinExistence type="predicted"/>
<dbReference type="STRING" id="675511.GCA_000341735_01008"/>
<sequence>MDIDFLIVGQGLAGSLLAFELIQRNARIMVVDDDRENASQVAAGLINPVTGIRLVKSDRVDDLLPEAKALYSRLSKVFARNFLVEKRMFRLLRNKAELAQCQKRLNDSEYAAYVSKIHPRESFAYPFHDCRWLLEQKQTGYLKTRPLLVALRDFFIGLDSYRKVTFDFRGAQVFESLYRQGLKPKQIIFCEGYRLINNPWFYWLPLQAVKGEILTIESDFALPEQIINFGNWLIPIGQNRCRTGATFDRHCTDTSITEQAKNQMIQSLSKIDPRFESKTRIVDQQANIRPCTPDRMPFLGRHPANTKLWVFNGFGAKGSLQIPWYSRHLADTLLNDATLDKHCNIQRYYETHFLGSRSA</sequence>
<feature type="domain" description="FAD dependent oxidoreductase" evidence="2">
    <location>
        <begin position="4"/>
        <end position="331"/>
    </location>
</feature>
<dbReference type="Proteomes" id="UP000305881">
    <property type="component" value="Chromosome"/>
</dbReference>
<dbReference type="SUPFAM" id="SSF51971">
    <property type="entry name" value="Nucleotide-binding domain"/>
    <property type="match status" value="1"/>
</dbReference>
<accession>A0A4P9UMY7</accession>
<dbReference type="KEGG" id="mbur:EQU24_10170"/>
<dbReference type="PANTHER" id="PTHR13847">
    <property type="entry name" value="SARCOSINE DEHYDROGENASE-RELATED"/>
    <property type="match status" value="1"/>
</dbReference>
<dbReference type="PANTHER" id="PTHR13847:SF261">
    <property type="entry name" value="FAD-DEPENDENT OXIDOREDUCTASE FAMILY PROTEIN"/>
    <property type="match status" value="1"/>
</dbReference>
<organism evidence="3 4">
    <name type="scientific">Methylotuvimicrobium buryatense</name>
    <name type="common">Methylomicrobium buryatense</name>
    <dbReference type="NCBI Taxonomy" id="95641"/>
    <lineage>
        <taxon>Bacteria</taxon>
        <taxon>Pseudomonadati</taxon>
        <taxon>Pseudomonadota</taxon>
        <taxon>Gammaproteobacteria</taxon>
        <taxon>Methylococcales</taxon>
        <taxon>Methylococcaceae</taxon>
        <taxon>Methylotuvimicrobium</taxon>
    </lineage>
</organism>
<dbReference type="Pfam" id="PF01266">
    <property type="entry name" value="DAO"/>
    <property type="match status" value="1"/>
</dbReference>
<evidence type="ECO:0000256" key="1">
    <source>
        <dbReference type="ARBA" id="ARBA00023002"/>
    </source>
</evidence>
<keyword evidence="4" id="KW-1185">Reference proteome</keyword>
<dbReference type="Gene3D" id="3.50.50.60">
    <property type="entry name" value="FAD/NAD(P)-binding domain"/>
    <property type="match status" value="1"/>
</dbReference>
<dbReference type="OrthoDB" id="214253at2"/>
<protein>
    <submittedName>
        <fullName evidence="3">FAD-binding oxidoreductase</fullName>
    </submittedName>
</protein>
<evidence type="ECO:0000313" key="3">
    <source>
        <dbReference type="EMBL" id="QCW82557.1"/>
    </source>
</evidence>